<dbReference type="EMBL" id="AONG01000009">
    <property type="protein sequence ID" value="KIQ69443.1"/>
    <property type="molecule type" value="Genomic_DNA"/>
</dbReference>
<gene>
    <name evidence="4" type="ORF">Wenmar_01805</name>
</gene>
<dbReference type="CDD" id="cd00338">
    <property type="entry name" value="Ser_Recombinase"/>
    <property type="match status" value="1"/>
</dbReference>
<dbReference type="Pfam" id="PF20552">
    <property type="entry name" value="HTH_62"/>
    <property type="match status" value="1"/>
</dbReference>
<dbReference type="GO" id="GO:0000150">
    <property type="term" value="F:DNA strand exchange activity"/>
    <property type="evidence" value="ECO:0007669"/>
    <property type="project" value="InterPro"/>
</dbReference>
<dbReference type="Gene3D" id="3.40.50.1390">
    <property type="entry name" value="Resolvase, N-terminal catalytic domain"/>
    <property type="match status" value="1"/>
</dbReference>
<dbReference type="PROSITE" id="PS51736">
    <property type="entry name" value="RECOMBINASES_3"/>
    <property type="match status" value="1"/>
</dbReference>
<accession>A0A0D0QEK6</accession>
<name>A0A0D0QEK6_9RHOB</name>
<proteinExistence type="predicted"/>
<keyword evidence="5" id="KW-1185">Reference proteome</keyword>
<dbReference type="GO" id="GO:0003677">
    <property type="term" value="F:DNA binding"/>
    <property type="evidence" value="ECO:0007669"/>
    <property type="project" value="UniProtKB-KW"/>
</dbReference>
<dbReference type="Pfam" id="PF00239">
    <property type="entry name" value="Resolvase"/>
    <property type="match status" value="1"/>
</dbReference>
<dbReference type="AlphaFoldDB" id="A0A0D0QEK6"/>
<dbReference type="PATRIC" id="fig|1123501.6.peg.1902"/>
<dbReference type="PANTHER" id="PTHR30461">
    <property type="entry name" value="DNA-INVERTASE FROM LAMBDOID PROPHAGE"/>
    <property type="match status" value="1"/>
</dbReference>
<keyword evidence="2" id="KW-0233">DNA recombination</keyword>
<organism evidence="4 5">
    <name type="scientific">Wenxinia marina DSM 24838</name>
    <dbReference type="NCBI Taxonomy" id="1123501"/>
    <lineage>
        <taxon>Bacteria</taxon>
        <taxon>Pseudomonadati</taxon>
        <taxon>Pseudomonadota</taxon>
        <taxon>Alphaproteobacteria</taxon>
        <taxon>Rhodobacterales</taxon>
        <taxon>Roseobacteraceae</taxon>
        <taxon>Wenxinia</taxon>
    </lineage>
</organism>
<dbReference type="eggNOG" id="COG1961">
    <property type="taxonomic scope" value="Bacteria"/>
</dbReference>
<dbReference type="InterPro" id="IPR046789">
    <property type="entry name" value="HTH_62"/>
</dbReference>
<dbReference type="PANTHER" id="PTHR30461:SF2">
    <property type="entry name" value="SERINE RECOMBINASE PINE-RELATED"/>
    <property type="match status" value="1"/>
</dbReference>
<dbReference type="STRING" id="1123501.Wenmar_01805"/>
<dbReference type="InterPro" id="IPR050639">
    <property type="entry name" value="SSR_resolvase"/>
</dbReference>
<dbReference type="SUPFAM" id="SSF53041">
    <property type="entry name" value="Resolvase-like"/>
    <property type="match status" value="1"/>
</dbReference>
<reference evidence="4 5" key="1">
    <citation type="submission" date="2013-01" db="EMBL/GenBank/DDBJ databases">
        <authorList>
            <person name="Fiebig A."/>
            <person name="Goeker M."/>
            <person name="Klenk H.-P.P."/>
        </authorList>
    </citation>
    <scope>NUCLEOTIDE SEQUENCE [LARGE SCALE GENOMIC DNA]</scope>
    <source>
        <strain evidence="4 5">DSM 24838</strain>
    </source>
</reference>
<protein>
    <submittedName>
        <fullName evidence="4">Site-specific recombinase, DNA invertase Pin-like protein</fullName>
    </submittedName>
</protein>
<feature type="domain" description="Resolvase/invertase-type recombinase catalytic" evidence="3">
    <location>
        <begin position="17"/>
        <end position="153"/>
    </location>
</feature>
<dbReference type="SMART" id="SM00857">
    <property type="entry name" value="Resolvase"/>
    <property type="match status" value="1"/>
</dbReference>
<evidence type="ECO:0000313" key="5">
    <source>
        <dbReference type="Proteomes" id="UP000035100"/>
    </source>
</evidence>
<keyword evidence="1" id="KW-0238">DNA-binding</keyword>
<sequence>MVSETVPSAKELIQKAKLVAYERVSTARQGRSGLGLEAQRKAIDDYAAGQGATILGRFTEVESGRKNDRPELLRAQDLARLTGATLVIAKLDRLSRNAAFLLTLRDSGVRFVACDMPEANDLTVGIMALVAQQEREAISRRTKEALAAAKARGVTLGNPNGAAALRRTGRGGEALREVVQRNAAEFAQSLGAVLSDVTGDGHTSLREVAAELNRRGIRTRRGGRWQVSNVRNLMMRLRREAG</sequence>
<dbReference type="InterPro" id="IPR006119">
    <property type="entry name" value="Resolv_N"/>
</dbReference>
<evidence type="ECO:0000259" key="3">
    <source>
        <dbReference type="PROSITE" id="PS51736"/>
    </source>
</evidence>
<comment type="caution">
    <text evidence="4">The sequence shown here is derived from an EMBL/GenBank/DDBJ whole genome shotgun (WGS) entry which is preliminary data.</text>
</comment>
<evidence type="ECO:0000256" key="2">
    <source>
        <dbReference type="ARBA" id="ARBA00023172"/>
    </source>
</evidence>
<evidence type="ECO:0000256" key="1">
    <source>
        <dbReference type="ARBA" id="ARBA00023125"/>
    </source>
</evidence>
<dbReference type="InterPro" id="IPR036162">
    <property type="entry name" value="Resolvase-like_N_sf"/>
</dbReference>
<evidence type="ECO:0000313" key="4">
    <source>
        <dbReference type="EMBL" id="KIQ69443.1"/>
    </source>
</evidence>
<dbReference type="OrthoDB" id="2290206at2"/>
<dbReference type="Proteomes" id="UP000035100">
    <property type="component" value="Unassembled WGS sequence"/>
</dbReference>